<evidence type="ECO:0008006" key="3">
    <source>
        <dbReference type="Google" id="ProtNLM"/>
    </source>
</evidence>
<dbReference type="Proteomes" id="UP000257109">
    <property type="component" value="Unassembled WGS sequence"/>
</dbReference>
<dbReference type="InterPro" id="IPR039537">
    <property type="entry name" value="Retrotran_Ty1/copia-like"/>
</dbReference>
<proteinExistence type="predicted"/>
<evidence type="ECO:0000313" key="1">
    <source>
        <dbReference type="EMBL" id="RDY14721.1"/>
    </source>
</evidence>
<gene>
    <name evidence="1" type="ORF">CR513_00167</name>
</gene>
<dbReference type="PANTHER" id="PTHR42648">
    <property type="entry name" value="TRANSPOSASE, PUTATIVE-RELATED"/>
    <property type="match status" value="1"/>
</dbReference>
<dbReference type="SUPFAM" id="SSF53098">
    <property type="entry name" value="Ribonuclease H-like"/>
    <property type="match status" value="1"/>
</dbReference>
<dbReference type="AlphaFoldDB" id="A0A371II42"/>
<evidence type="ECO:0000313" key="2">
    <source>
        <dbReference type="Proteomes" id="UP000257109"/>
    </source>
</evidence>
<dbReference type="GO" id="GO:0016812">
    <property type="term" value="F:hydrolase activity, acting on carbon-nitrogen (but not peptide) bonds, in cyclic amides"/>
    <property type="evidence" value="ECO:0007669"/>
    <property type="project" value="InterPro"/>
</dbReference>
<dbReference type="Gene3D" id="3.30.420.10">
    <property type="entry name" value="Ribonuclease H-like superfamily/Ribonuclease H"/>
    <property type="match status" value="1"/>
</dbReference>
<dbReference type="InterPro" id="IPR012337">
    <property type="entry name" value="RNaseH-like_sf"/>
</dbReference>
<feature type="non-terminal residue" evidence="1">
    <location>
        <position position="1"/>
    </location>
</feature>
<dbReference type="PANTHER" id="PTHR42648:SF28">
    <property type="entry name" value="TRANSPOSON-ENCODED PROTEIN WITH RIBONUCLEASE H-LIKE AND RETROVIRUS ZINC FINGER-LIKE DOMAINS"/>
    <property type="match status" value="1"/>
</dbReference>
<dbReference type="OrthoDB" id="1935865at2759"/>
<accession>A0A371II42</accession>
<dbReference type="GO" id="GO:0003676">
    <property type="term" value="F:nucleic acid binding"/>
    <property type="evidence" value="ECO:0007669"/>
    <property type="project" value="InterPro"/>
</dbReference>
<dbReference type="PROSITE" id="PS00482">
    <property type="entry name" value="DIHYDROOROTASE_1"/>
    <property type="match status" value="1"/>
</dbReference>
<dbReference type="InterPro" id="IPR036397">
    <property type="entry name" value="RNaseH_sf"/>
</dbReference>
<sequence>MKIQSHYDTSVLTISLNKEFKDLCQMKFLNPWIYKTLKYNYLHLMHEKFQSLDVFKFFKVVIELQLGKKVKIVKSDRSGECYRKQHPRPFAFFLKKCGIVLQYTMLGKPNINDVVERINQILKDMNKVDDLHLHFRLAHMYYIVLRRSLKINNIDKYA</sequence>
<name>A0A371II42_MUCPR</name>
<keyword evidence="2" id="KW-1185">Reference proteome</keyword>
<comment type="caution">
    <text evidence="1">The sequence shown here is derived from an EMBL/GenBank/DDBJ whole genome shotgun (WGS) entry which is preliminary data.</text>
</comment>
<dbReference type="EMBL" id="QJKJ01000026">
    <property type="protein sequence ID" value="RDY14721.1"/>
    <property type="molecule type" value="Genomic_DNA"/>
</dbReference>
<organism evidence="1 2">
    <name type="scientific">Mucuna pruriens</name>
    <name type="common">Velvet bean</name>
    <name type="synonym">Dolichos pruriens</name>
    <dbReference type="NCBI Taxonomy" id="157652"/>
    <lineage>
        <taxon>Eukaryota</taxon>
        <taxon>Viridiplantae</taxon>
        <taxon>Streptophyta</taxon>
        <taxon>Embryophyta</taxon>
        <taxon>Tracheophyta</taxon>
        <taxon>Spermatophyta</taxon>
        <taxon>Magnoliopsida</taxon>
        <taxon>eudicotyledons</taxon>
        <taxon>Gunneridae</taxon>
        <taxon>Pentapetalae</taxon>
        <taxon>rosids</taxon>
        <taxon>fabids</taxon>
        <taxon>Fabales</taxon>
        <taxon>Fabaceae</taxon>
        <taxon>Papilionoideae</taxon>
        <taxon>50 kb inversion clade</taxon>
        <taxon>NPAAA clade</taxon>
        <taxon>indigoferoid/millettioid clade</taxon>
        <taxon>Phaseoleae</taxon>
        <taxon>Mucuna</taxon>
    </lineage>
</organism>
<dbReference type="InterPro" id="IPR002195">
    <property type="entry name" value="Dihydroorotase_CS"/>
</dbReference>
<reference evidence="1" key="1">
    <citation type="submission" date="2018-05" db="EMBL/GenBank/DDBJ databases">
        <title>Draft genome of Mucuna pruriens seed.</title>
        <authorList>
            <person name="Nnadi N.E."/>
            <person name="Vos R."/>
            <person name="Hasami M.H."/>
            <person name="Devisetty U.K."/>
            <person name="Aguiy J.C."/>
        </authorList>
    </citation>
    <scope>NUCLEOTIDE SEQUENCE [LARGE SCALE GENOMIC DNA]</scope>
    <source>
        <strain evidence="1">JCA_2017</strain>
    </source>
</reference>
<protein>
    <recommendedName>
        <fullName evidence="3">Integrase catalytic domain-containing protein</fullName>
    </recommendedName>
</protein>